<keyword evidence="9" id="KW-1185">Reference proteome</keyword>
<dbReference type="GO" id="GO:0016853">
    <property type="term" value="F:isomerase activity"/>
    <property type="evidence" value="ECO:0007669"/>
    <property type="project" value="UniProtKB-KW"/>
</dbReference>
<dbReference type="EC" id="5.2.1.8" evidence="6"/>
<comment type="catalytic activity">
    <reaction evidence="1 5 6">
        <text>[protein]-peptidylproline (omega=180) = [protein]-peptidylproline (omega=0)</text>
        <dbReference type="Rhea" id="RHEA:16237"/>
        <dbReference type="Rhea" id="RHEA-COMP:10747"/>
        <dbReference type="Rhea" id="RHEA-COMP:10748"/>
        <dbReference type="ChEBI" id="CHEBI:83833"/>
        <dbReference type="ChEBI" id="CHEBI:83834"/>
        <dbReference type="EC" id="5.2.1.8"/>
    </reaction>
</comment>
<evidence type="ECO:0000256" key="1">
    <source>
        <dbReference type="ARBA" id="ARBA00000971"/>
    </source>
</evidence>
<dbReference type="SUPFAM" id="SSF54534">
    <property type="entry name" value="FKBP-like"/>
    <property type="match status" value="1"/>
</dbReference>
<dbReference type="InterPro" id="IPR046357">
    <property type="entry name" value="PPIase_dom_sf"/>
</dbReference>
<proteinExistence type="inferred from homology"/>
<dbReference type="PROSITE" id="PS50059">
    <property type="entry name" value="FKBP_PPIASE"/>
    <property type="match status" value="1"/>
</dbReference>
<dbReference type="Proteomes" id="UP000663942">
    <property type="component" value="Chromosome"/>
</dbReference>
<dbReference type="Pfam" id="PF01346">
    <property type="entry name" value="FKBP_N"/>
    <property type="match status" value="1"/>
</dbReference>
<evidence type="ECO:0000256" key="3">
    <source>
        <dbReference type="ARBA" id="ARBA00023110"/>
    </source>
</evidence>
<dbReference type="Gene3D" id="3.10.50.40">
    <property type="match status" value="1"/>
</dbReference>
<comment type="similarity">
    <text evidence="2 6">Belongs to the FKBP-type PPIase family.</text>
</comment>
<reference evidence="8 9" key="1">
    <citation type="submission" date="2020-09" db="EMBL/GenBank/DDBJ databases">
        <title>Brevundimonas sp. LVF1 isolated from an oligotrophic pond in Goettingen, Germany.</title>
        <authorList>
            <person name="Friedrich I."/>
            <person name="Klassen A."/>
            <person name="Neubauer H."/>
            <person name="Schneider D."/>
            <person name="Hertel R."/>
            <person name="Daniel R."/>
        </authorList>
    </citation>
    <scope>NUCLEOTIDE SEQUENCE [LARGE SCALE GENOMIC DNA]</scope>
    <source>
        <strain evidence="8 9">LVF1</strain>
    </source>
</reference>
<accession>A0ABX7SJX6</accession>
<keyword evidence="3 5" id="KW-0697">Rotamase</keyword>
<keyword evidence="4 5" id="KW-0413">Isomerase</keyword>
<protein>
    <recommendedName>
        <fullName evidence="6">Peptidyl-prolyl cis-trans isomerase</fullName>
        <ecNumber evidence="6">5.2.1.8</ecNumber>
    </recommendedName>
</protein>
<name>A0ABX7SJX6_9CAUL</name>
<dbReference type="EMBL" id="CP062006">
    <property type="protein sequence ID" value="QTC88002.1"/>
    <property type="molecule type" value="Genomic_DNA"/>
</dbReference>
<evidence type="ECO:0000256" key="5">
    <source>
        <dbReference type="PROSITE-ProRule" id="PRU00277"/>
    </source>
</evidence>
<evidence type="ECO:0000256" key="6">
    <source>
        <dbReference type="RuleBase" id="RU003915"/>
    </source>
</evidence>
<sequence>MNFAWAERPFGPALIAVSAAALLAVSACNRQPAVSGADLAKNAEAAAAFMKTNATAEGVQTLPSGLQYKVVASGPAGGVHPDRNDLARVDYEGSLTDGTVFDSSFKRGAPAVFSPEQVVPGWTEALQLMKPGDEWLLYVPPELGYGEAGGPPLIPGNAVLVFRLKLLDVAPVPGGGRGVGAADV</sequence>
<evidence type="ECO:0000256" key="2">
    <source>
        <dbReference type="ARBA" id="ARBA00006577"/>
    </source>
</evidence>
<evidence type="ECO:0000256" key="4">
    <source>
        <dbReference type="ARBA" id="ARBA00023235"/>
    </source>
</evidence>
<dbReference type="InterPro" id="IPR000774">
    <property type="entry name" value="PPIase_FKBP_N"/>
</dbReference>
<dbReference type="InterPro" id="IPR001179">
    <property type="entry name" value="PPIase_FKBP_dom"/>
</dbReference>
<gene>
    <name evidence="8" type="ORF">IFE19_00915</name>
</gene>
<organism evidence="8 9">
    <name type="scientific">Brevundimonas pondensis</name>
    <dbReference type="NCBI Taxonomy" id="2774189"/>
    <lineage>
        <taxon>Bacteria</taxon>
        <taxon>Pseudomonadati</taxon>
        <taxon>Pseudomonadota</taxon>
        <taxon>Alphaproteobacteria</taxon>
        <taxon>Caulobacterales</taxon>
        <taxon>Caulobacteraceae</taxon>
        <taxon>Brevundimonas</taxon>
    </lineage>
</organism>
<dbReference type="Pfam" id="PF00254">
    <property type="entry name" value="FKBP_C"/>
    <property type="match status" value="1"/>
</dbReference>
<dbReference type="RefSeq" id="WP_207824893.1">
    <property type="nucleotide sequence ID" value="NZ_CP062006.1"/>
</dbReference>
<evidence type="ECO:0000313" key="9">
    <source>
        <dbReference type="Proteomes" id="UP000663942"/>
    </source>
</evidence>
<dbReference type="PANTHER" id="PTHR43811">
    <property type="entry name" value="FKBP-TYPE PEPTIDYL-PROLYL CIS-TRANS ISOMERASE FKPA"/>
    <property type="match status" value="1"/>
</dbReference>
<evidence type="ECO:0000259" key="7">
    <source>
        <dbReference type="PROSITE" id="PS50059"/>
    </source>
</evidence>
<dbReference type="PANTHER" id="PTHR43811:SF19">
    <property type="entry name" value="39 KDA FK506-BINDING NUCLEAR PROTEIN"/>
    <property type="match status" value="1"/>
</dbReference>
<evidence type="ECO:0000313" key="8">
    <source>
        <dbReference type="EMBL" id="QTC88002.1"/>
    </source>
</evidence>
<feature type="domain" description="PPIase FKBP-type" evidence="7">
    <location>
        <begin position="84"/>
        <end position="170"/>
    </location>
</feature>